<dbReference type="SUPFAM" id="SSF47240">
    <property type="entry name" value="Ferritin-like"/>
    <property type="match status" value="1"/>
</dbReference>
<dbReference type="Proteomes" id="UP000216311">
    <property type="component" value="Unassembled WGS sequence"/>
</dbReference>
<gene>
    <name evidence="1" type="ORF">CGZ93_08020</name>
</gene>
<dbReference type="InterPro" id="IPR012347">
    <property type="entry name" value="Ferritin-like"/>
</dbReference>
<keyword evidence="2" id="KW-1185">Reference proteome</keyword>
<name>A0A255H673_9ACTN</name>
<dbReference type="OrthoDB" id="5504890at2"/>
<reference evidence="1 2" key="1">
    <citation type="submission" date="2017-07" db="EMBL/GenBank/DDBJ databases">
        <title>Draft whole genome sequences of clinical Proprionibacteriaceae strains.</title>
        <authorList>
            <person name="Bernier A.-M."/>
            <person name="Bernard K."/>
            <person name="Domingo M.-C."/>
        </authorList>
    </citation>
    <scope>NUCLEOTIDE SEQUENCE [LARGE SCALE GENOMIC DNA]</scope>
    <source>
        <strain evidence="1 2">NML 130396</strain>
    </source>
</reference>
<dbReference type="Gene3D" id="1.20.1260.10">
    <property type="match status" value="1"/>
</dbReference>
<dbReference type="EMBL" id="NMVQ01000012">
    <property type="protein sequence ID" value="OYO22194.1"/>
    <property type="molecule type" value="Genomic_DNA"/>
</dbReference>
<protein>
    <recommendedName>
        <fullName evidence="3">DUF892 family protein</fullName>
    </recommendedName>
</protein>
<dbReference type="InterPro" id="IPR009078">
    <property type="entry name" value="Ferritin-like_SF"/>
</dbReference>
<dbReference type="AlphaFoldDB" id="A0A255H673"/>
<evidence type="ECO:0000313" key="1">
    <source>
        <dbReference type="EMBL" id="OYO22194.1"/>
    </source>
</evidence>
<accession>A0A255H673</accession>
<comment type="caution">
    <text evidence="1">The sequence shown here is derived from an EMBL/GenBank/DDBJ whole genome shotgun (WGS) entry which is preliminary data.</text>
</comment>
<proteinExistence type="predicted"/>
<evidence type="ECO:0008006" key="3">
    <source>
        <dbReference type="Google" id="ProtNLM"/>
    </source>
</evidence>
<sequence>MMTELLHTYLQDHHAGAVSGVALFRRVAENHSRAEVRTAVARLAEDIEEDKKLLEELMNQVGASPSLVKDSGARVAEVAGQLKPNQRFKDRSPLSDLLELEALTAAVMAKRLGWRALLGLADPRLSTEALERLLERAISQGQELDELHVGCADVLRER</sequence>
<organism evidence="1 2">
    <name type="scientific">Enemella dayhoffiae</name>
    <dbReference type="NCBI Taxonomy" id="2016507"/>
    <lineage>
        <taxon>Bacteria</taxon>
        <taxon>Bacillati</taxon>
        <taxon>Actinomycetota</taxon>
        <taxon>Actinomycetes</taxon>
        <taxon>Propionibacteriales</taxon>
        <taxon>Propionibacteriaceae</taxon>
        <taxon>Enemella</taxon>
    </lineage>
</organism>
<evidence type="ECO:0000313" key="2">
    <source>
        <dbReference type="Proteomes" id="UP000216311"/>
    </source>
</evidence>